<evidence type="ECO:0000313" key="2">
    <source>
        <dbReference type="EMBL" id="TMQ67655.1"/>
    </source>
</evidence>
<evidence type="ECO:0000256" key="1">
    <source>
        <dbReference type="SAM" id="MobiDB-lite"/>
    </source>
</evidence>
<sequence length="86" mass="8939">MGGPLTPWSSPNPSRTTFTKMSSSGSVASANDSMPTPRSRSDRSTDSGEAAGSSVSFHSWLNRSTARTPGTPCGTRSVRTSTAWSA</sequence>
<name>A0A538TVK2_UNCEI</name>
<accession>A0A538TVK2</accession>
<feature type="region of interest" description="Disordered" evidence="1">
    <location>
        <begin position="1"/>
        <end position="86"/>
    </location>
</feature>
<feature type="compositionally biased region" description="Polar residues" evidence="1">
    <location>
        <begin position="53"/>
        <end position="68"/>
    </location>
</feature>
<comment type="caution">
    <text evidence="2">The sequence shown here is derived from an EMBL/GenBank/DDBJ whole genome shotgun (WGS) entry which is preliminary data.</text>
</comment>
<dbReference type="AlphaFoldDB" id="A0A538TVK2"/>
<reference evidence="2 3" key="1">
    <citation type="journal article" date="2019" name="Nat. Microbiol.">
        <title>Mediterranean grassland soil C-N compound turnover is dependent on rainfall and depth, and is mediated by genomically divergent microorganisms.</title>
        <authorList>
            <person name="Diamond S."/>
            <person name="Andeer P.F."/>
            <person name="Li Z."/>
            <person name="Crits-Christoph A."/>
            <person name="Burstein D."/>
            <person name="Anantharaman K."/>
            <person name="Lane K.R."/>
            <person name="Thomas B.C."/>
            <person name="Pan C."/>
            <person name="Northen T.R."/>
            <person name="Banfield J.F."/>
        </authorList>
    </citation>
    <scope>NUCLEOTIDE SEQUENCE [LARGE SCALE GENOMIC DNA]</scope>
    <source>
        <strain evidence="2">WS_8</strain>
    </source>
</reference>
<organism evidence="2 3">
    <name type="scientific">Eiseniibacteriota bacterium</name>
    <dbReference type="NCBI Taxonomy" id="2212470"/>
    <lineage>
        <taxon>Bacteria</taxon>
        <taxon>Candidatus Eiseniibacteriota</taxon>
    </lineage>
</organism>
<dbReference type="EMBL" id="VBOY01000033">
    <property type="protein sequence ID" value="TMQ67655.1"/>
    <property type="molecule type" value="Genomic_DNA"/>
</dbReference>
<feature type="compositionally biased region" description="Low complexity" evidence="1">
    <location>
        <begin position="22"/>
        <end position="38"/>
    </location>
</feature>
<protein>
    <submittedName>
        <fullName evidence="2">Uncharacterized protein</fullName>
    </submittedName>
</protein>
<feature type="compositionally biased region" description="Polar residues" evidence="1">
    <location>
        <begin position="7"/>
        <end position="21"/>
    </location>
</feature>
<gene>
    <name evidence="2" type="ORF">E6K78_03955</name>
</gene>
<evidence type="ECO:0000313" key="3">
    <source>
        <dbReference type="Proteomes" id="UP000316609"/>
    </source>
</evidence>
<proteinExistence type="predicted"/>
<feature type="compositionally biased region" description="Polar residues" evidence="1">
    <location>
        <begin position="77"/>
        <end position="86"/>
    </location>
</feature>
<dbReference type="Proteomes" id="UP000316609">
    <property type="component" value="Unassembled WGS sequence"/>
</dbReference>